<sequence length="615" mass="66905">MWARHKVDGQLYRLPDGEAKTRKAWAKEHLECFMPDCPDRRLTTVARHPRRRDGFSHYTGSGGHSAEGEAHQQAKAALVDWVQQALGGQGVRAVTEQASADRARVADVMVTWPDGRQVAFEVQYAALSVEQWRQRHESYTAQGITAVWLLGHAGRHLQAARRRSWDQGQKQEDAVAGLVALGDLHQAMIQAGVPLWWINPVWGHGDYEGAGIGTVAVSATPHRARGDSYGDGYDNGYDDHRGQDFPVEVPPGPRAGRAVFHADPLSACALTPEGLSSPTRRRLQAAAQELAAVNAERRRLDDQRAAREREAQRARQERRRAAAEARERRRLRERELARRAWEDSVLHGELVWSYGLVPQLLRLRLSSDSRDRADIGNGIHALSEHWRAAVYYHLIAGKIGRSFTLADAHRVILGEGITITSQKGPRAAGALTGWEEAVTGWLEKLHARGYVTVHHGLANRLVADSVQVLADLDHPPPSPPLAPPALAPPALAPPALAPPALAPPALAPPALAPPALAPPATPPSRRARASSHPQEPRRSNPQQHDPAGSTGSTDPDDLSTSNTQDLTAPADSIEPGMPGAARNQPPPTARPQLRCQGCGKPLNPLLADYGRHVLC</sequence>
<feature type="region of interest" description="Disordered" evidence="1">
    <location>
        <begin position="50"/>
        <end position="72"/>
    </location>
</feature>
<proteinExistence type="predicted"/>
<dbReference type="Proteomes" id="UP000238083">
    <property type="component" value="Unassembled WGS sequence"/>
</dbReference>
<evidence type="ECO:0000256" key="1">
    <source>
        <dbReference type="SAM" id="MobiDB-lite"/>
    </source>
</evidence>
<keyword evidence="4" id="KW-1185">Reference proteome</keyword>
<dbReference type="AlphaFoldDB" id="A0A2T0QSD1"/>
<dbReference type="RefSeq" id="WP_146149601.1">
    <property type="nucleotide sequence ID" value="NZ_PVZF01000026.1"/>
</dbReference>
<feature type="compositionally biased region" description="Polar residues" evidence="1">
    <location>
        <begin position="539"/>
        <end position="566"/>
    </location>
</feature>
<protein>
    <submittedName>
        <fullName evidence="3">Competence protein CoiA-like protein</fullName>
    </submittedName>
</protein>
<comment type="caution">
    <text evidence="3">The sequence shown here is derived from an EMBL/GenBank/DDBJ whole genome shotgun (WGS) entry which is preliminary data.</text>
</comment>
<reference evidence="3 4" key="1">
    <citation type="submission" date="2018-03" db="EMBL/GenBank/DDBJ databases">
        <title>Genomic Encyclopedia of Archaeal and Bacterial Type Strains, Phase II (KMG-II): from individual species to whole genera.</title>
        <authorList>
            <person name="Goeker M."/>
        </authorList>
    </citation>
    <scope>NUCLEOTIDE SEQUENCE [LARGE SCALE GENOMIC DNA]</scope>
    <source>
        <strain evidence="3 4">DSM 19711</strain>
    </source>
</reference>
<feature type="compositionally biased region" description="Pro residues" evidence="1">
    <location>
        <begin position="509"/>
        <end position="522"/>
    </location>
</feature>
<dbReference type="InterPro" id="IPR010330">
    <property type="entry name" value="CoiA_nuc"/>
</dbReference>
<organism evidence="3 4">
    <name type="scientific">Kineococcus rhizosphaerae</name>
    <dbReference type="NCBI Taxonomy" id="559628"/>
    <lineage>
        <taxon>Bacteria</taxon>
        <taxon>Bacillati</taxon>
        <taxon>Actinomycetota</taxon>
        <taxon>Actinomycetes</taxon>
        <taxon>Kineosporiales</taxon>
        <taxon>Kineosporiaceae</taxon>
        <taxon>Kineococcus</taxon>
    </lineage>
</organism>
<dbReference type="Pfam" id="PF06054">
    <property type="entry name" value="CoiA_nuc"/>
    <property type="match status" value="1"/>
</dbReference>
<evidence type="ECO:0000259" key="2">
    <source>
        <dbReference type="Pfam" id="PF06054"/>
    </source>
</evidence>
<feature type="region of interest" description="Disordered" evidence="1">
    <location>
        <begin position="509"/>
        <end position="595"/>
    </location>
</feature>
<gene>
    <name evidence="3" type="ORF">CLV37_1267</name>
</gene>
<dbReference type="PANTHER" id="PTHR33472:SF28">
    <property type="entry name" value="BROMO AND FHA DOMAIN-CONTAINING PROTEIN DDB_G0267958"/>
    <property type="match status" value="1"/>
</dbReference>
<dbReference type="PANTHER" id="PTHR33472">
    <property type="entry name" value="OS01G0106600 PROTEIN"/>
    <property type="match status" value="1"/>
</dbReference>
<dbReference type="EMBL" id="PVZF01000026">
    <property type="protein sequence ID" value="PRY07900.1"/>
    <property type="molecule type" value="Genomic_DNA"/>
</dbReference>
<dbReference type="OrthoDB" id="4518752at2"/>
<accession>A0A2T0QSD1</accession>
<feature type="region of interest" description="Disordered" evidence="1">
    <location>
        <begin position="296"/>
        <end position="319"/>
    </location>
</feature>
<evidence type="ECO:0000313" key="4">
    <source>
        <dbReference type="Proteomes" id="UP000238083"/>
    </source>
</evidence>
<name>A0A2T0QSD1_9ACTN</name>
<evidence type="ECO:0000313" key="3">
    <source>
        <dbReference type="EMBL" id="PRY07900.1"/>
    </source>
</evidence>
<feature type="domain" description="Competence protein CoiA nuclease-like" evidence="2">
    <location>
        <begin position="67"/>
        <end position="153"/>
    </location>
</feature>